<evidence type="ECO:0000313" key="4">
    <source>
        <dbReference type="EMBL" id="AXE38454.1"/>
    </source>
</evidence>
<sequence length="335" mass="34178">MRGALRTPARQWAATLACTILAALLLSAIGSRSAPRAWADVGVAPPVTGRVLDGFAPPAQRWLAGHRGVDLAAGIGDPVRAATAGVVVFAGVVAGTPTVSVQLPDGRRTTHQPVLAVVAVGQAVAAGQILGTLTAGSHCAVSCLHWGLLRGRTYEDPMSLVGSQSGSRTRSPVRLWPAGHKPSQPPVALDAGPGMPMAVGAGQPGTFSRPAPGPISSPFGMRFHPVRGIYKLHDGTDFAAACGTPVQAAATGRVVESGYSAAWGNRVVIDHGMVSGARVRTTYNHLSAPGAATGSVVARGQVIGIVGTTGFSTGCHLHFGLERNGSLADPMPYLR</sequence>
<name>A0A344UT56_9ACTN</name>
<dbReference type="Gene3D" id="2.70.70.10">
    <property type="entry name" value="Glucose Permease (Domain IIA)"/>
    <property type="match status" value="2"/>
</dbReference>
<feature type="domain" description="M23ase beta-sheet core" evidence="3">
    <location>
        <begin position="65"/>
        <end position="157"/>
    </location>
</feature>
<keyword evidence="1" id="KW-0732">Signal</keyword>
<gene>
    <name evidence="4" type="primary">lss</name>
    <name evidence="4" type="ORF">JS278_01278</name>
</gene>
<proteinExistence type="predicted"/>
<dbReference type="PANTHER" id="PTHR21666">
    <property type="entry name" value="PEPTIDASE-RELATED"/>
    <property type="match status" value="1"/>
</dbReference>
<dbReference type="RefSeq" id="WP_114044454.1">
    <property type="nucleotide sequence ID" value="NZ_CP025198.1"/>
</dbReference>
<organism evidence="4 5">
    <name type="scientific">Acidipropionibacterium virtanenii</name>
    <dbReference type="NCBI Taxonomy" id="2057246"/>
    <lineage>
        <taxon>Bacteria</taxon>
        <taxon>Bacillati</taxon>
        <taxon>Actinomycetota</taxon>
        <taxon>Actinomycetes</taxon>
        <taxon>Propionibacteriales</taxon>
        <taxon>Propionibacteriaceae</taxon>
        <taxon>Acidipropionibacterium</taxon>
    </lineage>
</organism>
<evidence type="ECO:0000313" key="5">
    <source>
        <dbReference type="Proteomes" id="UP000251995"/>
    </source>
</evidence>
<dbReference type="AlphaFoldDB" id="A0A344UT56"/>
<reference evidence="4 5" key="1">
    <citation type="submission" date="2017-12" db="EMBL/GenBank/DDBJ databases">
        <title>The whole genome sequence of the Acidipropionibacterium virtanenii sp. nov. type strain JS278.</title>
        <authorList>
            <person name="Laine P."/>
            <person name="Deptula P."/>
            <person name="Varmanen P."/>
            <person name="Auvinen P."/>
        </authorList>
    </citation>
    <scope>NUCLEOTIDE SEQUENCE [LARGE SCALE GENOMIC DNA]</scope>
    <source>
        <strain evidence="4 5">JS278</strain>
    </source>
</reference>
<feature type="domain" description="M23ase beta-sheet core" evidence="3">
    <location>
        <begin position="232"/>
        <end position="330"/>
    </location>
</feature>
<dbReference type="Proteomes" id="UP000251995">
    <property type="component" value="Chromosome"/>
</dbReference>
<dbReference type="CDD" id="cd12797">
    <property type="entry name" value="M23_peptidase"/>
    <property type="match status" value="1"/>
</dbReference>
<dbReference type="GO" id="GO:0004222">
    <property type="term" value="F:metalloendopeptidase activity"/>
    <property type="evidence" value="ECO:0007669"/>
    <property type="project" value="TreeGrafter"/>
</dbReference>
<dbReference type="KEGG" id="acij:JS278_01278"/>
<protein>
    <submittedName>
        <fullName evidence="4">Lysostaphin</fullName>
        <ecNumber evidence="4">3.4.24.75</ecNumber>
    </submittedName>
</protein>
<feature type="compositionally biased region" description="Polar residues" evidence="2">
    <location>
        <begin position="161"/>
        <end position="170"/>
    </location>
</feature>
<evidence type="ECO:0000256" key="1">
    <source>
        <dbReference type="ARBA" id="ARBA00022729"/>
    </source>
</evidence>
<dbReference type="InterPro" id="IPR050570">
    <property type="entry name" value="Cell_wall_metabolism_enzyme"/>
</dbReference>
<dbReference type="SUPFAM" id="SSF51261">
    <property type="entry name" value="Duplicated hybrid motif"/>
    <property type="match status" value="2"/>
</dbReference>
<dbReference type="InterPro" id="IPR016047">
    <property type="entry name" value="M23ase_b-sheet_dom"/>
</dbReference>
<accession>A0A344UT56</accession>
<dbReference type="OrthoDB" id="1099523at2"/>
<evidence type="ECO:0000259" key="3">
    <source>
        <dbReference type="Pfam" id="PF01551"/>
    </source>
</evidence>
<dbReference type="EC" id="3.4.24.75" evidence="4"/>
<evidence type="ECO:0000256" key="2">
    <source>
        <dbReference type="SAM" id="MobiDB-lite"/>
    </source>
</evidence>
<dbReference type="PANTHER" id="PTHR21666:SF289">
    <property type="entry name" value="L-ALA--D-GLU ENDOPEPTIDASE"/>
    <property type="match status" value="1"/>
</dbReference>
<dbReference type="EMBL" id="CP025198">
    <property type="protein sequence ID" value="AXE38454.1"/>
    <property type="molecule type" value="Genomic_DNA"/>
</dbReference>
<feature type="region of interest" description="Disordered" evidence="2">
    <location>
        <begin position="160"/>
        <end position="185"/>
    </location>
</feature>
<keyword evidence="4" id="KW-0378">Hydrolase</keyword>
<keyword evidence="5" id="KW-1185">Reference proteome</keyword>
<dbReference type="Pfam" id="PF01551">
    <property type="entry name" value="Peptidase_M23"/>
    <property type="match status" value="2"/>
</dbReference>
<dbReference type="InterPro" id="IPR011055">
    <property type="entry name" value="Dup_hybrid_motif"/>
</dbReference>